<evidence type="ECO:0008006" key="3">
    <source>
        <dbReference type="Google" id="ProtNLM"/>
    </source>
</evidence>
<gene>
    <name evidence="2" type="ORF">TSPGSL018_8288</name>
</gene>
<dbReference type="AlphaFoldDB" id="A0A061S7Y0"/>
<evidence type="ECO:0000256" key="1">
    <source>
        <dbReference type="SAM" id="MobiDB-lite"/>
    </source>
</evidence>
<feature type="compositionally biased region" description="Low complexity" evidence="1">
    <location>
        <begin position="143"/>
        <end position="157"/>
    </location>
</feature>
<protein>
    <recommendedName>
        <fullName evidence="3">F-box domain-containing protein</fullName>
    </recommendedName>
</protein>
<proteinExistence type="predicted"/>
<feature type="non-terminal residue" evidence="2">
    <location>
        <position position="1"/>
    </location>
</feature>
<organism evidence="2">
    <name type="scientific">Tetraselmis sp. GSL018</name>
    <dbReference type="NCBI Taxonomy" id="582737"/>
    <lineage>
        <taxon>Eukaryota</taxon>
        <taxon>Viridiplantae</taxon>
        <taxon>Chlorophyta</taxon>
        <taxon>core chlorophytes</taxon>
        <taxon>Chlorodendrophyceae</taxon>
        <taxon>Chlorodendrales</taxon>
        <taxon>Chlorodendraceae</taxon>
        <taxon>Tetraselmis</taxon>
    </lineage>
</organism>
<reference evidence="2" key="1">
    <citation type="submission" date="2014-05" db="EMBL/GenBank/DDBJ databases">
        <title>The transcriptome of the halophilic microalga Tetraselmis sp. GSL018 isolated from the Great Salt Lake, Utah.</title>
        <authorList>
            <person name="Jinkerson R.E."/>
            <person name="D'Adamo S."/>
            <person name="Posewitz M.C."/>
        </authorList>
    </citation>
    <scope>NUCLEOTIDE SEQUENCE</scope>
    <source>
        <strain evidence="2">GSL018</strain>
    </source>
</reference>
<accession>A0A061S7Y0</accession>
<feature type="compositionally biased region" description="Gly residues" evidence="1">
    <location>
        <begin position="103"/>
        <end position="133"/>
    </location>
</feature>
<dbReference type="EMBL" id="GBEZ01003893">
    <property type="protein sequence ID" value="JAC81277.1"/>
    <property type="molecule type" value="Transcribed_RNA"/>
</dbReference>
<feature type="region of interest" description="Disordered" evidence="1">
    <location>
        <begin position="99"/>
        <end position="157"/>
    </location>
</feature>
<sequence length="157" mass="15929">TLHARSNPGEIFRLGLVCKCLRHAIASYDSFWEQRILSLGWSFAHESSSSSSSTAGAAEEPEPSAGRLFADRIPLHALCRPYATPLAAEGGGEALGRVHGRALGNGDGQRGVGGGALRGGGAPPGAAPSGGLGELPVQERPTLLARGGVRGLGAAPE</sequence>
<name>A0A061S7Y0_9CHLO</name>
<evidence type="ECO:0000313" key="2">
    <source>
        <dbReference type="EMBL" id="JAC81277.1"/>
    </source>
</evidence>